<name>A0A1B1AKA6_9PROT</name>
<dbReference type="Gene3D" id="3.30.1130.10">
    <property type="match status" value="1"/>
</dbReference>
<dbReference type="GO" id="GO:0006760">
    <property type="term" value="P:folic acid-containing compound metabolic process"/>
    <property type="evidence" value="ECO:0007669"/>
    <property type="project" value="InterPro"/>
</dbReference>
<dbReference type="KEGG" id="cbot:ATE48_14320"/>
<evidence type="ECO:0000259" key="1">
    <source>
        <dbReference type="SMART" id="SM00905"/>
    </source>
</evidence>
<proteinExistence type="predicted"/>
<organism evidence="2 3">
    <name type="scientific">Candidatus Viadribacter manganicus</name>
    <dbReference type="NCBI Taxonomy" id="1759059"/>
    <lineage>
        <taxon>Bacteria</taxon>
        <taxon>Pseudomonadati</taxon>
        <taxon>Pseudomonadota</taxon>
        <taxon>Alphaproteobacteria</taxon>
        <taxon>Hyphomonadales</taxon>
        <taxon>Hyphomonadaceae</taxon>
        <taxon>Candidatus Viadribacter</taxon>
    </lineage>
</organism>
<dbReference type="SMART" id="SM00905">
    <property type="entry name" value="FolB"/>
    <property type="match status" value="1"/>
</dbReference>
<dbReference type="AlphaFoldDB" id="A0A1B1AKA6"/>
<feature type="domain" description="Dihydroneopterin aldolase/epimerase" evidence="1">
    <location>
        <begin position="10"/>
        <end position="116"/>
    </location>
</feature>
<dbReference type="Pfam" id="PF02152">
    <property type="entry name" value="FolB"/>
    <property type="match status" value="1"/>
</dbReference>
<evidence type="ECO:0000313" key="3">
    <source>
        <dbReference type="Proteomes" id="UP000092498"/>
    </source>
</evidence>
<dbReference type="GO" id="GO:0004150">
    <property type="term" value="F:dihydroneopterin aldolase activity"/>
    <property type="evidence" value="ECO:0007669"/>
    <property type="project" value="InterPro"/>
</dbReference>
<reference evidence="2 3" key="1">
    <citation type="submission" date="2015-11" db="EMBL/GenBank/DDBJ databases">
        <title>Whole-Genome Sequence of Candidatus Oderbacter manganicum from the National Park Lower Oder Valley, Germany.</title>
        <authorList>
            <person name="Braun B."/>
            <person name="Liere K."/>
            <person name="Szewzyk U."/>
        </authorList>
    </citation>
    <scope>NUCLEOTIDE SEQUENCE [LARGE SCALE GENOMIC DNA]</scope>
    <source>
        <strain evidence="2 3">OTSz_A_272</strain>
    </source>
</reference>
<dbReference type="InParanoid" id="A0A1B1AKA6"/>
<dbReference type="SUPFAM" id="SSF55620">
    <property type="entry name" value="Tetrahydrobiopterin biosynthesis enzymes-like"/>
    <property type="match status" value="1"/>
</dbReference>
<dbReference type="Proteomes" id="UP000092498">
    <property type="component" value="Chromosome"/>
</dbReference>
<dbReference type="OrthoDB" id="7580479at2"/>
<accession>A0A1B1AKA6</accession>
<sequence>MSAAPSTVSIAMRGVELNVRIGEHAWEKIEAQRLHLELTLQFGFHAYNERHGSYVNYDPLRVFLKALEERPHTERIETLARDILFACFELTPAERVELSISKPDIFPEMQGVGLRYDVTRSDFGA</sequence>
<keyword evidence="3" id="KW-1185">Reference proteome</keyword>
<evidence type="ECO:0000313" key="2">
    <source>
        <dbReference type="EMBL" id="ANP47006.1"/>
    </source>
</evidence>
<dbReference type="InterPro" id="IPR043133">
    <property type="entry name" value="GTP-CH-I_C/QueF"/>
</dbReference>
<dbReference type="RefSeq" id="WP_066772609.1">
    <property type="nucleotide sequence ID" value="NZ_CP013244.1"/>
</dbReference>
<dbReference type="InterPro" id="IPR006157">
    <property type="entry name" value="FolB_dom"/>
</dbReference>
<protein>
    <recommendedName>
        <fullName evidence="1">Dihydroneopterin aldolase/epimerase domain-containing protein</fullName>
    </recommendedName>
</protein>
<dbReference type="EMBL" id="CP013244">
    <property type="protein sequence ID" value="ANP47006.1"/>
    <property type="molecule type" value="Genomic_DNA"/>
</dbReference>
<gene>
    <name evidence="2" type="ORF">ATE48_14320</name>
</gene>
<dbReference type="STRING" id="1759059.ATE48_14320"/>